<keyword evidence="2" id="KW-0808">Transferase</keyword>
<accession>A0ABS4QGV9</accession>
<dbReference type="GO" id="GO:0032259">
    <property type="term" value="P:methylation"/>
    <property type="evidence" value="ECO:0007669"/>
    <property type="project" value="UniProtKB-KW"/>
</dbReference>
<dbReference type="GO" id="GO:0008168">
    <property type="term" value="F:methyltransferase activity"/>
    <property type="evidence" value="ECO:0007669"/>
    <property type="project" value="UniProtKB-KW"/>
</dbReference>
<reference evidence="2 3" key="1">
    <citation type="submission" date="2021-03" db="EMBL/GenBank/DDBJ databases">
        <title>Sequencing the genomes of 1000 actinobacteria strains.</title>
        <authorList>
            <person name="Klenk H.-P."/>
        </authorList>
    </citation>
    <scope>NUCLEOTIDE SEQUENCE [LARGE SCALE GENOMIC DNA]</scope>
    <source>
        <strain evidence="2 3">DSM 45516</strain>
    </source>
</reference>
<comment type="caution">
    <text evidence="2">The sequence shown here is derived from an EMBL/GenBank/DDBJ whole genome shotgun (WGS) entry which is preliminary data.</text>
</comment>
<protein>
    <submittedName>
        <fullName evidence="2">SAM-dependent methyltransferase</fullName>
    </submittedName>
</protein>
<name>A0ABS4QGV9_9NOCA</name>
<dbReference type="Proteomes" id="UP001519325">
    <property type="component" value="Unassembled WGS sequence"/>
</dbReference>
<gene>
    <name evidence="2" type="ORF">BJ987_003843</name>
</gene>
<dbReference type="InterPro" id="IPR029063">
    <property type="entry name" value="SAM-dependent_MTases_sf"/>
</dbReference>
<keyword evidence="2" id="KW-0489">Methyltransferase</keyword>
<organism evidence="2 3">
    <name type="scientific">Nocardia goodfellowii</name>
    <dbReference type="NCBI Taxonomy" id="882446"/>
    <lineage>
        <taxon>Bacteria</taxon>
        <taxon>Bacillati</taxon>
        <taxon>Actinomycetota</taxon>
        <taxon>Actinomycetes</taxon>
        <taxon>Mycobacteriales</taxon>
        <taxon>Nocardiaceae</taxon>
        <taxon>Nocardia</taxon>
    </lineage>
</organism>
<keyword evidence="3" id="KW-1185">Reference proteome</keyword>
<evidence type="ECO:0000313" key="3">
    <source>
        <dbReference type="Proteomes" id="UP001519325"/>
    </source>
</evidence>
<proteinExistence type="predicted"/>
<dbReference type="RefSeq" id="WP_307869674.1">
    <property type="nucleotide sequence ID" value="NZ_JAGGMR010000001.1"/>
</dbReference>
<evidence type="ECO:0000313" key="2">
    <source>
        <dbReference type="EMBL" id="MBP2190942.1"/>
    </source>
</evidence>
<evidence type="ECO:0000256" key="1">
    <source>
        <dbReference type="SAM" id="MobiDB-lite"/>
    </source>
</evidence>
<sequence length="285" mass="31549">MATNCSTEQPRPFERNTHVPVPLHTTGKASFDDIYHRPDPRDYYTRLADLDYRIPELAKTHFAQQILECRAATGGETLTVLDIGCSYGINAALLRLDTSMGELAEYYGDAVEFDRAALAARDRARLATADKLPGIRFLGMDAARPALAYAHAAGLLHDTVHADLETSEPTEEQRRILASADLVISTGCIGYVTEKTLARIASAGSRRPPWMAHFVLRMFDFAPIAAHLSTLGYRTERVPGMFEQRRFASPGERSQVLDLLTAKGIDTAGYEAQGWLYANLYLSRP</sequence>
<feature type="region of interest" description="Disordered" evidence="1">
    <location>
        <begin position="1"/>
        <end position="24"/>
    </location>
</feature>
<dbReference type="Gene3D" id="3.40.50.150">
    <property type="entry name" value="Vaccinia Virus protein VP39"/>
    <property type="match status" value="1"/>
</dbReference>
<dbReference type="SUPFAM" id="SSF53335">
    <property type="entry name" value="S-adenosyl-L-methionine-dependent methyltransferases"/>
    <property type="match status" value="1"/>
</dbReference>
<dbReference type="EMBL" id="JAGGMR010000001">
    <property type="protein sequence ID" value="MBP2190942.1"/>
    <property type="molecule type" value="Genomic_DNA"/>
</dbReference>